<evidence type="ECO:0000313" key="4">
    <source>
        <dbReference type="Proteomes" id="UP000041254"/>
    </source>
</evidence>
<keyword evidence="4" id="KW-1185">Reference proteome</keyword>
<feature type="region of interest" description="Disordered" evidence="2">
    <location>
        <begin position="329"/>
        <end position="369"/>
    </location>
</feature>
<evidence type="ECO:0000313" key="3">
    <source>
        <dbReference type="EMBL" id="CEM34702.1"/>
    </source>
</evidence>
<name>A0A0G4GUY0_VITBC</name>
<dbReference type="PhylomeDB" id="A0A0G4GUY0"/>
<feature type="compositionally biased region" description="Gly residues" evidence="2">
    <location>
        <begin position="456"/>
        <end position="469"/>
    </location>
</feature>
<gene>
    <name evidence="3" type="ORF">Vbra_18692</name>
</gene>
<dbReference type="GO" id="GO:0003723">
    <property type="term" value="F:RNA binding"/>
    <property type="evidence" value="ECO:0007669"/>
    <property type="project" value="TreeGrafter"/>
</dbReference>
<dbReference type="AlphaFoldDB" id="A0A0G4GUY0"/>
<dbReference type="InterPro" id="IPR036397">
    <property type="entry name" value="RNaseH_sf"/>
</dbReference>
<proteinExistence type="inferred from homology"/>
<dbReference type="STRING" id="1169540.A0A0G4GUY0"/>
<dbReference type="OMA" id="NTHRWYA"/>
<dbReference type="Pfam" id="PF04857">
    <property type="entry name" value="CAF1"/>
    <property type="match status" value="2"/>
</dbReference>
<feature type="region of interest" description="Disordered" evidence="2">
    <location>
        <begin position="1"/>
        <end position="40"/>
    </location>
</feature>
<dbReference type="PANTHER" id="PTHR15092">
    <property type="entry name" value="POLY A -SPECIFIC RIBONUCLEASE/TARGET OF EGR1, MEMBER 1"/>
    <property type="match status" value="1"/>
</dbReference>
<dbReference type="PANTHER" id="PTHR15092:SF22">
    <property type="entry name" value="POLY(A)-SPECIFIC RIBONUCLEASE PNLDC1"/>
    <property type="match status" value="1"/>
</dbReference>
<dbReference type="GO" id="GO:0000175">
    <property type="term" value="F:3'-5'-RNA exonuclease activity"/>
    <property type="evidence" value="ECO:0007669"/>
    <property type="project" value="TreeGrafter"/>
</dbReference>
<reference evidence="3 4" key="1">
    <citation type="submission" date="2014-11" db="EMBL/GenBank/DDBJ databases">
        <authorList>
            <person name="Zhu J."/>
            <person name="Qi W."/>
            <person name="Song R."/>
        </authorList>
    </citation>
    <scope>NUCLEOTIDE SEQUENCE [LARGE SCALE GENOMIC DNA]</scope>
</reference>
<comment type="similarity">
    <text evidence="1">Belongs to the CAF1 family.</text>
</comment>
<evidence type="ECO:0000256" key="1">
    <source>
        <dbReference type="ARBA" id="ARBA00008372"/>
    </source>
</evidence>
<sequence length="469" mass="51397">MAGVDASSMEEDEHKPRQDDSKASEGQPAKDEDDRAPAADWRHAAVEQAIGDIQHCDFVAIDLEFTGLFKDGTSRKSTMELYYDHCRDSVPQFLTVQLGICAVKRDAEDPNMWVLSPHNFNAFPALRRVFLCDTSSLRFLRRNGFDLNKWIDDRVEYARLAEVQNAKESYLASKLMPQAVMDSGLQCVLECIIEAERPVVLHHGLLDMLHIYDKFIGELPRDLGAFCTEWLRLFSGGAFDTKHLASQGRYSVLHLNHSRGSTSLDDLRTHLLKQSHISAFKIATARSSSTYSLERPHEASNEHEAGFDALVTAQIFIIELELFFRAQQRATQTDGGPPQKRQKVAEGTAAEGEEGEPEGAVTEASSGPTIPLDWLSSSLCHRFRDTIEVSGVPPGHVSMAKHLKRSDAEAPAAAADAGGAVVAATSEDSVVDETRGWREGRERNGSRNGGRKRGVGGDARGGGGGLGAK</sequence>
<dbReference type="EMBL" id="CDMY01000831">
    <property type="protein sequence ID" value="CEM34702.1"/>
    <property type="molecule type" value="Genomic_DNA"/>
</dbReference>
<dbReference type="Gene3D" id="3.30.420.10">
    <property type="entry name" value="Ribonuclease H-like superfamily/Ribonuclease H"/>
    <property type="match status" value="1"/>
</dbReference>
<accession>A0A0G4GUY0</accession>
<dbReference type="SUPFAM" id="SSF53098">
    <property type="entry name" value="Ribonuclease H-like"/>
    <property type="match status" value="1"/>
</dbReference>
<feature type="region of interest" description="Disordered" evidence="2">
    <location>
        <begin position="425"/>
        <end position="469"/>
    </location>
</feature>
<dbReference type="OrthoDB" id="414075at2759"/>
<protein>
    <submittedName>
        <fullName evidence="3">Uncharacterized protein</fullName>
    </submittedName>
</protein>
<dbReference type="InterPro" id="IPR051181">
    <property type="entry name" value="CAF1_poly(A)_ribonucleases"/>
</dbReference>
<dbReference type="InterPro" id="IPR006941">
    <property type="entry name" value="RNase_CAF1"/>
</dbReference>
<dbReference type="InParanoid" id="A0A0G4GUY0"/>
<dbReference type="VEuPathDB" id="CryptoDB:Vbra_18692"/>
<organism evidence="3 4">
    <name type="scientific">Vitrella brassicaformis (strain CCMP3155)</name>
    <dbReference type="NCBI Taxonomy" id="1169540"/>
    <lineage>
        <taxon>Eukaryota</taxon>
        <taxon>Sar</taxon>
        <taxon>Alveolata</taxon>
        <taxon>Colpodellida</taxon>
        <taxon>Vitrellaceae</taxon>
        <taxon>Vitrella</taxon>
    </lineage>
</organism>
<feature type="compositionally biased region" description="Basic and acidic residues" evidence="2">
    <location>
        <begin position="12"/>
        <end position="40"/>
    </location>
</feature>
<evidence type="ECO:0000256" key="2">
    <source>
        <dbReference type="SAM" id="MobiDB-lite"/>
    </source>
</evidence>
<dbReference type="Proteomes" id="UP000041254">
    <property type="component" value="Unassembled WGS sequence"/>
</dbReference>
<feature type="compositionally biased region" description="Basic and acidic residues" evidence="2">
    <location>
        <begin position="432"/>
        <end position="445"/>
    </location>
</feature>
<dbReference type="InterPro" id="IPR012337">
    <property type="entry name" value="RNaseH-like_sf"/>
</dbReference>